<protein>
    <submittedName>
        <fullName evidence="1">Uncharacterized protein</fullName>
    </submittedName>
</protein>
<evidence type="ECO:0000313" key="2">
    <source>
        <dbReference type="Proteomes" id="UP000076512"/>
    </source>
</evidence>
<dbReference type="RefSeq" id="WP_156674676.1">
    <property type="nucleotide sequence ID" value="NZ_JABMCZ010000001.1"/>
</dbReference>
<dbReference type="Proteomes" id="UP000076512">
    <property type="component" value="Unassembled WGS sequence"/>
</dbReference>
<dbReference type="AlphaFoldDB" id="A0A164L470"/>
<gene>
    <name evidence="1" type="ORF">AWN90_37880</name>
</gene>
<name>A0A164L470_9NOCA</name>
<keyword evidence="2" id="KW-1185">Reference proteome</keyword>
<proteinExistence type="predicted"/>
<accession>A0A164L470</accession>
<dbReference type="STRING" id="455432.AWN90_37880"/>
<evidence type="ECO:0000313" key="1">
    <source>
        <dbReference type="EMBL" id="KZM72005.1"/>
    </source>
</evidence>
<organism evidence="1 2">
    <name type="scientific">Nocardia terpenica</name>
    <dbReference type="NCBI Taxonomy" id="455432"/>
    <lineage>
        <taxon>Bacteria</taxon>
        <taxon>Bacillati</taxon>
        <taxon>Actinomycetota</taxon>
        <taxon>Actinomycetes</taxon>
        <taxon>Mycobacteriales</taxon>
        <taxon>Nocardiaceae</taxon>
        <taxon>Nocardia</taxon>
    </lineage>
</organism>
<reference evidence="1 2" key="1">
    <citation type="submission" date="2016-04" db="EMBL/GenBank/DDBJ databases">
        <authorList>
            <person name="Evans L.H."/>
            <person name="Alamgir A."/>
            <person name="Owens N."/>
            <person name="Weber N.D."/>
            <person name="Virtaneva K."/>
            <person name="Barbian K."/>
            <person name="Babar A."/>
            <person name="Rosenke K."/>
        </authorList>
    </citation>
    <scope>NUCLEOTIDE SEQUENCE [LARGE SCALE GENOMIC DNA]</scope>
    <source>
        <strain evidence="1 2">IFM 0406</strain>
    </source>
</reference>
<dbReference type="OrthoDB" id="4333478at2"/>
<dbReference type="EMBL" id="LWGR01000010">
    <property type="protein sequence ID" value="KZM72005.1"/>
    <property type="molecule type" value="Genomic_DNA"/>
</dbReference>
<comment type="caution">
    <text evidence="1">The sequence shown here is derived from an EMBL/GenBank/DDBJ whole genome shotgun (WGS) entry which is preliminary data.</text>
</comment>
<sequence>MYGLMETMGSRLLDRFVPRIEASAMAFNQCCGSVCCWDDCWQCAHDKCCVDTSTGALTCGTGSC</sequence>